<dbReference type="Pfam" id="PF07727">
    <property type="entry name" value="RVT_2"/>
    <property type="match status" value="1"/>
</dbReference>
<dbReference type="InterPro" id="IPR001584">
    <property type="entry name" value="Integrase_cat-core"/>
</dbReference>
<dbReference type="PANTHER" id="PTHR42648:SF26">
    <property type="entry name" value="INTEGRASE CATALYTIC DOMAIN-CONTAINING PROTEIN"/>
    <property type="match status" value="1"/>
</dbReference>
<organism evidence="6">
    <name type="scientific">Tanacetum cinerariifolium</name>
    <name type="common">Dalmatian daisy</name>
    <name type="synonym">Chrysanthemum cinerariifolium</name>
    <dbReference type="NCBI Taxonomy" id="118510"/>
    <lineage>
        <taxon>Eukaryota</taxon>
        <taxon>Viridiplantae</taxon>
        <taxon>Streptophyta</taxon>
        <taxon>Embryophyta</taxon>
        <taxon>Tracheophyta</taxon>
        <taxon>Spermatophyta</taxon>
        <taxon>Magnoliopsida</taxon>
        <taxon>eudicotyledons</taxon>
        <taxon>Gunneridae</taxon>
        <taxon>Pentapetalae</taxon>
        <taxon>asterids</taxon>
        <taxon>campanulids</taxon>
        <taxon>Asterales</taxon>
        <taxon>Asteraceae</taxon>
        <taxon>Asteroideae</taxon>
        <taxon>Anthemideae</taxon>
        <taxon>Anthemidinae</taxon>
        <taxon>Tanacetum</taxon>
    </lineage>
</organism>
<feature type="compositionally biased region" description="Polar residues" evidence="3">
    <location>
        <begin position="493"/>
        <end position="505"/>
    </location>
</feature>
<dbReference type="InterPro" id="IPR036397">
    <property type="entry name" value="RNaseH_sf"/>
</dbReference>
<gene>
    <name evidence="6" type="ORF">Tci_001716</name>
</gene>
<accession>A0A699GM18</accession>
<dbReference type="PANTHER" id="PTHR42648">
    <property type="entry name" value="TRANSPOSASE, PUTATIVE-RELATED"/>
    <property type="match status" value="1"/>
</dbReference>
<keyword evidence="1" id="KW-0479">Metal-binding</keyword>
<dbReference type="Pfam" id="PF25597">
    <property type="entry name" value="SH3_retrovirus"/>
    <property type="match status" value="1"/>
</dbReference>
<dbReference type="PROSITE" id="PS50994">
    <property type="entry name" value="INTEGRASE"/>
    <property type="match status" value="1"/>
</dbReference>
<dbReference type="Gene3D" id="3.30.420.10">
    <property type="entry name" value="Ribonuclease H-like superfamily/Ribonuclease H"/>
    <property type="match status" value="1"/>
</dbReference>
<dbReference type="InterPro" id="IPR012337">
    <property type="entry name" value="RNaseH-like_sf"/>
</dbReference>
<evidence type="ECO:0000259" key="5">
    <source>
        <dbReference type="PROSITE" id="PS50994"/>
    </source>
</evidence>
<dbReference type="InterPro" id="IPR057670">
    <property type="entry name" value="SH3_retrovirus"/>
</dbReference>
<feature type="domain" description="Integrase catalytic" evidence="5">
    <location>
        <begin position="143"/>
        <end position="323"/>
    </location>
</feature>
<keyword evidence="4" id="KW-0472">Membrane</keyword>
<dbReference type="GO" id="GO:0003676">
    <property type="term" value="F:nucleic acid binding"/>
    <property type="evidence" value="ECO:0007669"/>
    <property type="project" value="InterPro"/>
</dbReference>
<dbReference type="Pfam" id="PF14223">
    <property type="entry name" value="Retrotran_gag_2"/>
    <property type="match status" value="1"/>
</dbReference>
<dbReference type="InterPro" id="IPR039537">
    <property type="entry name" value="Retrotran_Ty1/copia-like"/>
</dbReference>
<feature type="region of interest" description="Disordered" evidence="3">
    <location>
        <begin position="472"/>
        <end position="507"/>
    </location>
</feature>
<sequence>MNIDAYFRKIEPIATILTSLGSPMTSDDVVTFALEGLPARYENISTVIAHRDPFLDLKTVRSMLTTEEMRMKSWAQHTLVYDTSSSLMVLLANSSPNTCRSTFSTEKVIHRVYLVSLFNRLVNNNHHQVSQLVQVSSRVKKPLYLMPLLLGHFRILLQVTGTWIQDFQTRRVLLRCDSTGPLYPVTKPSPIPHVYLTRKVSRALSCLPAWKTRATTIYHYSQFVWVYPLCDYGGEFDNHAFHKLFSDNGIQFRFSCPRTSQQNGKFERMIRTINNIIRTLLFQAHLPPNYWAESLNMSVYLLNILPSRAIENEVPFTCLFGTKPDYNLLRVFGCLCYPHLDTEHKLGARATPSIFLGNAFNHRGYRCLDLNTNKIIISRHVTFDETSFPFGSMTPIVSPSYDFLFDSSNVISNIIKLTPIPTTTSPTDLPQPNTPVTINPTIHINEPSSPAQTQSTTLPATETTLHINIPLSTHATNNSPSNQQPNPDSVSQDPPSTTINPNPVSTHPMITRSRVGTNCPTQHLNLHVSSISPLTKSYNTGFNDPNWQNAMTDEHNATLGFWSLGPQMPILFAIDGIDVDETFSPVVKPGTIRTVLSLAVSRHWPVRQLDVKNAFLHGDLTETVYMHQPPGFRDPAHPDYRVIASLHNEFSMTNLGPLNYFPGISVTRDSLGMFLSQRKYATEILEQSHMANCNPSRTPVDTESKQGDDGDLVCLHMHDPREPHFSALKRILWYVRGTLDYGLQLFSSSTSSLVAYSDADWAGCPTTWRSTSGYCVFLATICSRGQLSVNRRFLVLVLRPSIGVLLMQLLRHVSYGIFCVSCILLCHLPHLFTVTIHRSSQGFTCAFTLSIC</sequence>
<protein>
    <submittedName>
        <fullName evidence="6">Ribonuclease H-like domain-containing protein</fullName>
    </submittedName>
</protein>
<evidence type="ECO:0000256" key="3">
    <source>
        <dbReference type="SAM" id="MobiDB-lite"/>
    </source>
</evidence>
<evidence type="ECO:0000313" key="6">
    <source>
        <dbReference type="EMBL" id="GEU29738.1"/>
    </source>
</evidence>
<feature type="transmembrane region" description="Helical" evidence="4">
    <location>
        <begin position="815"/>
        <end position="834"/>
    </location>
</feature>
<dbReference type="InterPro" id="IPR013103">
    <property type="entry name" value="RVT_2"/>
</dbReference>
<dbReference type="AlphaFoldDB" id="A0A699GM18"/>
<evidence type="ECO:0000256" key="4">
    <source>
        <dbReference type="SAM" id="Phobius"/>
    </source>
</evidence>
<dbReference type="EMBL" id="BKCJ010000094">
    <property type="protein sequence ID" value="GEU29738.1"/>
    <property type="molecule type" value="Genomic_DNA"/>
</dbReference>
<dbReference type="SUPFAM" id="SSF53098">
    <property type="entry name" value="Ribonuclease H-like"/>
    <property type="match status" value="1"/>
</dbReference>
<comment type="caution">
    <text evidence="6">The sequence shown here is derived from an EMBL/GenBank/DDBJ whole genome shotgun (WGS) entry which is preliminary data.</text>
</comment>
<name>A0A699GM18_TANCI</name>
<proteinExistence type="predicted"/>
<dbReference type="GO" id="GO:0046872">
    <property type="term" value="F:metal ion binding"/>
    <property type="evidence" value="ECO:0007669"/>
    <property type="project" value="UniProtKB-KW"/>
</dbReference>
<keyword evidence="4" id="KW-0812">Transmembrane</keyword>
<reference evidence="6" key="1">
    <citation type="journal article" date="2019" name="Sci. Rep.">
        <title>Draft genome of Tanacetum cinerariifolium, the natural source of mosquito coil.</title>
        <authorList>
            <person name="Yamashiro T."/>
            <person name="Shiraishi A."/>
            <person name="Satake H."/>
            <person name="Nakayama K."/>
        </authorList>
    </citation>
    <scope>NUCLEOTIDE SEQUENCE</scope>
</reference>
<dbReference type="GO" id="GO:0016787">
    <property type="term" value="F:hydrolase activity"/>
    <property type="evidence" value="ECO:0007669"/>
    <property type="project" value="UniProtKB-KW"/>
</dbReference>
<keyword evidence="4" id="KW-1133">Transmembrane helix</keyword>
<feature type="compositionally biased region" description="Low complexity" evidence="3">
    <location>
        <begin position="477"/>
        <end position="492"/>
    </location>
</feature>
<evidence type="ECO:0000256" key="1">
    <source>
        <dbReference type="ARBA" id="ARBA00022723"/>
    </source>
</evidence>
<evidence type="ECO:0000256" key="2">
    <source>
        <dbReference type="ARBA" id="ARBA00022801"/>
    </source>
</evidence>
<keyword evidence="2" id="KW-0378">Hydrolase</keyword>
<dbReference type="GO" id="GO:0015074">
    <property type="term" value="P:DNA integration"/>
    <property type="evidence" value="ECO:0007669"/>
    <property type="project" value="InterPro"/>
</dbReference>